<feature type="transmembrane region" description="Helical" evidence="7">
    <location>
        <begin position="7"/>
        <end position="29"/>
    </location>
</feature>
<dbReference type="EMBL" id="MRZV01000609">
    <property type="protein sequence ID" value="PIK46970.1"/>
    <property type="molecule type" value="Genomic_DNA"/>
</dbReference>
<dbReference type="STRING" id="307972.A0A2G8KG75"/>
<evidence type="ECO:0000256" key="2">
    <source>
        <dbReference type="ARBA" id="ARBA00008821"/>
    </source>
</evidence>
<feature type="transmembrane region" description="Helical" evidence="7">
    <location>
        <begin position="103"/>
        <end position="123"/>
    </location>
</feature>
<evidence type="ECO:0000256" key="4">
    <source>
        <dbReference type="ARBA" id="ARBA00022989"/>
    </source>
</evidence>
<keyword evidence="3 7" id="KW-0812">Transmembrane</keyword>
<feature type="compositionally biased region" description="Polar residues" evidence="6">
    <location>
        <begin position="132"/>
        <end position="141"/>
    </location>
</feature>
<comment type="subcellular location">
    <subcellularLocation>
        <location evidence="1">Membrane</location>
        <topology evidence="1">Multi-pass membrane protein</topology>
    </subcellularLocation>
</comment>
<evidence type="ECO:0000313" key="9">
    <source>
        <dbReference type="Proteomes" id="UP000230750"/>
    </source>
</evidence>
<dbReference type="PANTHER" id="PTHR11119">
    <property type="entry name" value="XANTHINE-URACIL / VITAMIN C PERMEASE FAMILY MEMBER"/>
    <property type="match status" value="1"/>
</dbReference>
<evidence type="ECO:0000256" key="7">
    <source>
        <dbReference type="SAM" id="Phobius"/>
    </source>
</evidence>
<evidence type="ECO:0000256" key="3">
    <source>
        <dbReference type="ARBA" id="ARBA00022692"/>
    </source>
</evidence>
<dbReference type="GO" id="GO:0022857">
    <property type="term" value="F:transmembrane transporter activity"/>
    <property type="evidence" value="ECO:0007669"/>
    <property type="project" value="InterPro"/>
</dbReference>
<evidence type="ECO:0000256" key="1">
    <source>
        <dbReference type="ARBA" id="ARBA00004141"/>
    </source>
</evidence>
<name>A0A2G8KG75_STIJA</name>
<evidence type="ECO:0000256" key="5">
    <source>
        <dbReference type="ARBA" id="ARBA00023136"/>
    </source>
</evidence>
<dbReference type="AlphaFoldDB" id="A0A2G8KG75"/>
<dbReference type="GO" id="GO:0016020">
    <property type="term" value="C:membrane"/>
    <property type="evidence" value="ECO:0007669"/>
    <property type="project" value="UniProtKB-SubCell"/>
</dbReference>
<proteinExistence type="inferred from homology"/>
<dbReference type="OrthoDB" id="1641903at2759"/>
<feature type="transmembrane region" description="Helical" evidence="7">
    <location>
        <begin position="35"/>
        <end position="54"/>
    </location>
</feature>
<comment type="caution">
    <text evidence="8">The sequence shown here is derived from an EMBL/GenBank/DDBJ whole genome shotgun (WGS) entry which is preliminary data.</text>
</comment>
<keyword evidence="5 7" id="KW-0472">Membrane</keyword>
<dbReference type="InterPro" id="IPR006043">
    <property type="entry name" value="NCS2"/>
</dbReference>
<evidence type="ECO:0000256" key="6">
    <source>
        <dbReference type="SAM" id="MobiDB-lite"/>
    </source>
</evidence>
<comment type="similarity">
    <text evidence="2">Belongs to the nucleobase:cation symporter-2 (NCS2) (TC 2.A.40) family.</text>
</comment>
<dbReference type="Pfam" id="PF00860">
    <property type="entry name" value="Xan_ur_permease"/>
    <property type="match status" value="1"/>
</dbReference>
<gene>
    <name evidence="8" type="ORF">BSL78_16164</name>
</gene>
<feature type="transmembrane region" description="Helical" evidence="7">
    <location>
        <begin position="66"/>
        <end position="83"/>
    </location>
</feature>
<dbReference type="Proteomes" id="UP000230750">
    <property type="component" value="Unassembled WGS sequence"/>
</dbReference>
<organism evidence="8 9">
    <name type="scientific">Stichopus japonicus</name>
    <name type="common">Sea cucumber</name>
    <dbReference type="NCBI Taxonomy" id="307972"/>
    <lineage>
        <taxon>Eukaryota</taxon>
        <taxon>Metazoa</taxon>
        <taxon>Echinodermata</taxon>
        <taxon>Eleutherozoa</taxon>
        <taxon>Echinozoa</taxon>
        <taxon>Holothuroidea</taxon>
        <taxon>Aspidochirotacea</taxon>
        <taxon>Aspidochirotida</taxon>
        <taxon>Stichopodidae</taxon>
        <taxon>Apostichopus</taxon>
    </lineage>
</organism>
<protein>
    <submittedName>
        <fullName evidence="8">Putative solute carrier family 23 member 1</fullName>
    </submittedName>
</protein>
<reference evidence="8 9" key="1">
    <citation type="journal article" date="2017" name="PLoS Biol.">
        <title>The sea cucumber genome provides insights into morphological evolution and visceral regeneration.</title>
        <authorList>
            <person name="Zhang X."/>
            <person name="Sun L."/>
            <person name="Yuan J."/>
            <person name="Sun Y."/>
            <person name="Gao Y."/>
            <person name="Zhang L."/>
            <person name="Li S."/>
            <person name="Dai H."/>
            <person name="Hamel J.F."/>
            <person name="Liu C."/>
            <person name="Yu Y."/>
            <person name="Liu S."/>
            <person name="Lin W."/>
            <person name="Guo K."/>
            <person name="Jin S."/>
            <person name="Xu P."/>
            <person name="Storey K.B."/>
            <person name="Huan P."/>
            <person name="Zhang T."/>
            <person name="Zhou Y."/>
            <person name="Zhang J."/>
            <person name="Lin C."/>
            <person name="Li X."/>
            <person name="Xing L."/>
            <person name="Huo D."/>
            <person name="Sun M."/>
            <person name="Wang L."/>
            <person name="Mercier A."/>
            <person name="Li F."/>
            <person name="Yang H."/>
            <person name="Xiang J."/>
        </authorList>
    </citation>
    <scope>NUCLEOTIDE SEQUENCE [LARGE SCALE GENOMIC DNA]</scope>
    <source>
        <strain evidence="8">Shaxun</strain>
        <tissue evidence="8">Muscle</tissue>
    </source>
</reference>
<keyword evidence="4 7" id="KW-1133">Transmembrane helix</keyword>
<evidence type="ECO:0000313" key="8">
    <source>
        <dbReference type="EMBL" id="PIK46970.1"/>
    </source>
</evidence>
<accession>A0A2G8KG75</accession>
<keyword evidence="9" id="KW-1185">Reference proteome</keyword>
<sequence length="204" mass="22342">MVASRRVMQVVGVILIILAFIQIVCSFLSTLPDPVIGGTLLAKTGMTISIGISLLQKIDLNSSRNLFVLGLALCFGICLPDYIQENPGVINTGLPTFDSTVSILLETGIFVGFVVAVFFDNVIPGTKEERGLTQNKSSSLEDTMEGGESQNETDAALRCYDFPFGMNAIRRSKFAQYIPISPTYRACRKTKQKSIKRKPHTVED</sequence>
<feature type="region of interest" description="Disordered" evidence="6">
    <location>
        <begin position="130"/>
        <end position="152"/>
    </location>
</feature>